<dbReference type="PANTHER" id="PTHR21503">
    <property type="entry name" value="F-BOX-CONTAINING HYPOTHETICAL PROTEIN C.ELEGANS"/>
    <property type="match status" value="1"/>
</dbReference>
<reference evidence="3" key="1">
    <citation type="submission" date="2011-07" db="EMBL/GenBank/DDBJ databases">
        <authorList>
            <consortium name="Caenorhabditis brenneri Sequencing and Analysis Consortium"/>
            <person name="Wilson R.K."/>
        </authorList>
    </citation>
    <scope>NUCLEOTIDE SEQUENCE [LARGE SCALE GENOMIC DNA]</scope>
    <source>
        <strain evidence="3">PB2801</strain>
    </source>
</reference>
<sequence length="301" mass="35312">MSLSRPVKFPILKLPFLCIEAVVKNWNVFDMISFALFSKRTRQIVKHLKIPLNRIRIFLSTSKEIELANSFRKWYFRNESKPGFLSAGHQKSRKNPLVLRMNGVSLYTSKTFNSLVSYTDGNEMAAVKMVMEFLNEVFKCSVERVDIYNDNYPESGDIGVKSTVDLSIDRHFGYARSQKLSLLLANLEVTGTCEFRMNSTEKDFFVNPKLFKCKKLLFWMGSDAWVTREILLQFEVPRLKFRECPFSVEDIAAFIAQWFQFDNKKLEYLYIPFRCRKFSLETFRTAELNPVPFRERNRAPS</sequence>
<name>G0P6C0_CAEBE</name>
<dbReference type="AlphaFoldDB" id="G0P6C0"/>
<dbReference type="EMBL" id="GL380096">
    <property type="protein sequence ID" value="EGT46377.1"/>
    <property type="molecule type" value="Genomic_DNA"/>
</dbReference>
<evidence type="ECO:0000313" key="3">
    <source>
        <dbReference type="Proteomes" id="UP000008068"/>
    </source>
</evidence>
<dbReference type="InParanoid" id="G0P6C0"/>
<evidence type="ECO:0000313" key="2">
    <source>
        <dbReference type="EMBL" id="EGT46377.1"/>
    </source>
</evidence>
<keyword evidence="3" id="KW-1185">Reference proteome</keyword>
<dbReference type="PANTHER" id="PTHR21503:SF8">
    <property type="entry name" value="F-BOX ASSOCIATED DOMAIN-CONTAINING PROTEIN-RELATED"/>
    <property type="match status" value="1"/>
</dbReference>
<gene>
    <name evidence="2" type="ORF">CAEBREN_18910</name>
</gene>
<proteinExistence type="predicted"/>
<feature type="domain" description="Sdz-33 F-box" evidence="1">
    <location>
        <begin position="217"/>
        <end position="271"/>
    </location>
</feature>
<accession>G0P6C0</accession>
<dbReference type="InterPro" id="IPR012885">
    <property type="entry name" value="F-box_Sdz-33"/>
</dbReference>
<protein>
    <recommendedName>
        <fullName evidence="1">Sdz-33 F-box domain-containing protein</fullName>
    </recommendedName>
</protein>
<evidence type="ECO:0000259" key="1">
    <source>
        <dbReference type="Pfam" id="PF07735"/>
    </source>
</evidence>
<dbReference type="Proteomes" id="UP000008068">
    <property type="component" value="Unassembled WGS sequence"/>
</dbReference>
<organism evidence="3">
    <name type="scientific">Caenorhabditis brenneri</name>
    <name type="common">Nematode worm</name>
    <dbReference type="NCBI Taxonomy" id="135651"/>
    <lineage>
        <taxon>Eukaryota</taxon>
        <taxon>Metazoa</taxon>
        <taxon>Ecdysozoa</taxon>
        <taxon>Nematoda</taxon>
        <taxon>Chromadorea</taxon>
        <taxon>Rhabditida</taxon>
        <taxon>Rhabditina</taxon>
        <taxon>Rhabditomorpha</taxon>
        <taxon>Rhabditoidea</taxon>
        <taxon>Rhabditidae</taxon>
        <taxon>Peloderinae</taxon>
        <taxon>Caenorhabditis</taxon>
    </lineage>
</organism>
<dbReference type="HOGENOM" id="CLU_052088_1_0_1"/>
<dbReference type="Pfam" id="PF07735">
    <property type="entry name" value="FBA_2"/>
    <property type="match status" value="1"/>
</dbReference>